<organism evidence="2 3">
    <name type="scientific">Pseudogulbenkiania ferrooxidans EGD-HP2</name>
    <dbReference type="NCBI Taxonomy" id="1388764"/>
    <lineage>
        <taxon>Bacteria</taxon>
        <taxon>Pseudomonadati</taxon>
        <taxon>Pseudomonadota</taxon>
        <taxon>Betaproteobacteria</taxon>
        <taxon>Neisseriales</taxon>
        <taxon>Chromobacteriaceae</taxon>
        <taxon>Pseudogulbenkiania</taxon>
    </lineage>
</organism>
<reference evidence="2 3" key="1">
    <citation type="journal article" date="2013" name="Genome Announc.">
        <title>Genome Sequence of the Pigment-Producing Bacterium Pseudogulbenkiania ferrooxidans, Isolated from Loktak Lake.</title>
        <authorList>
            <person name="Puranik S."/>
            <person name="Talkal R."/>
            <person name="Qureshi A."/>
            <person name="Khardenavis A."/>
            <person name="Kapley A."/>
            <person name="Purohit H.J."/>
        </authorList>
    </citation>
    <scope>NUCLEOTIDE SEQUENCE [LARGE SCALE GENOMIC DNA]</scope>
    <source>
        <strain evidence="2 3">EGD-HP2</strain>
    </source>
</reference>
<feature type="transmembrane region" description="Helical" evidence="1">
    <location>
        <begin position="56"/>
        <end position="75"/>
    </location>
</feature>
<dbReference type="Pfam" id="PF09933">
    <property type="entry name" value="DUF2165"/>
    <property type="match status" value="1"/>
</dbReference>
<keyword evidence="3" id="KW-1185">Reference proteome</keyword>
<comment type="caution">
    <text evidence="2">The sequence shown here is derived from an EMBL/GenBank/DDBJ whole genome shotgun (WGS) entry which is preliminary data.</text>
</comment>
<feature type="transmembrane region" description="Helical" evidence="1">
    <location>
        <begin position="189"/>
        <end position="205"/>
    </location>
</feature>
<keyword evidence="1" id="KW-0472">Membrane</keyword>
<evidence type="ECO:0000256" key="1">
    <source>
        <dbReference type="SAM" id="Phobius"/>
    </source>
</evidence>
<gene>
    <name evidence="2" type="ORF">O166_04120</name>
</gene>
<evidence type="ECO:0008006" key="4">
    <source>
        <dbReference type="Google" id="ProtNLM"/>
    </source>
</evidence>
<keyword evidence="1" id="KW-0812">Transmembrane</keyword>
<feature type="transmembrane region" description="Helical" evidence="1">
    <location>
        <begin position="149"/>
        <end position="169"/>
    </location>
</feature>
<evidence type="ECO:0000313" key="2">
    <source>
        <dbReference type="EMBL" id="ERE16351.1"/>
    </source>
</evidence>
<dbReference type="EMBL" id="AVPH01000090">
    <property type="protein sequence ID" value="ERE16351.1"/>
    <property type="molecule type" value="Genomic_DNA"/>
</dbReference>
<sequence>MSGFSRNGKTVWPCQAVFYIGRRLIMACCGFVKMLEKSVKKEQLSIHLRIQYLCKAALALSIGVFGLLVASGNIIDYDSNWQFVRRVLAMDALEPWFNGAALEGRAVRDPFGQQLAYFAIIAGEMICGLLCAAGGIGMLRAAAGRDGLAWGKSLFTLGALVAVLVWYFGFAVVGGEYFAMWASKWNGQMKAYAFVGFILLSLVYIRQREEA</sequence>
<protein>
    <recommendedName>
        <fullName evidence="4">DUF2165 domain-containing protein</fullName>
    </recommendedName>
</protein>
<keyword evidence="1" id="KW-1133">Transmembrane helix</keyword>
<proteinExistence type="predicted"/>
<evidence type="ECO:0000313" key="3">
    <source>
        <dbReference type="Proteomes" id="UP000016426"/>
    </source>
</evidence>
<feature type="transmembrane region" description="Helical" evidence="1">
    <location>
        <begin position="115"/>
        <end position="137"/>
    </location>
</feature>
<name>A0ABP2XPN8_9NEIS</name>
<dbReference type="Proteomes" id="UP000016426">
    <property type="component" value="Unassembled WGS sequence"/>
</dbReference>
<dbReference type="InterPro" id="IPR018681">
    <property type="entry name" value="DUF2165_transmembrane"/>
</dbReference>
<accession>A0ABP2XPN8</accession>